<accession>A0A7J8HSD4</accession>
<comment type="caution">
    <text evidence="2">The sequence shown here is derived from an EMBL/GenBank/DDBJ whole genome shotgun (WGS) entry which is preliminary data.</text>
</comment>
<feature type="compositionally biased region" description="Polar residues" evidence="1">
    <location>
        <begin position="39"/>
        <end position="49"/>
    </location>
</feature>
<gene>
    <name evidence="2" type="ORF">HJG63_011028</name>
</gene>
<dbReference type="EMBL" id="JACASE010000004">
    <property type="protein sequence ID" value="KAF6474901.1"/>
    <property type="molecule type" value="Genomic_DNA"/>
</dbReference>
<sequence length="144" mass="14840">MNLQPKASLELGALDGSVRQLGALKIGPSLGATFGLQDPASSSDRSVSPQPLGRPSPWRDRLRGGARGRLARGGSSPESGEVSRGRCGLLRCPAVRARGPRLPSLRAEQAANAESRAQQLSRSRAGTMGGESGAGQAQAGSRWG</sequence>
<feature type="compositionally biased region" description="Polar residues" evidence="1">
    <location>
        <begin position="115"/>
        <end position="124"/>
    </location>
</feature>
<reference evidence="2 3" key="1">
    <citation type="journal article" date="2020" name="Nature">
        <title>Six reference-quality genomes reveal evolution of bat adaptations.</title>
        <authorList>
            <person name="Jebb D."/>
            <person name="Huang Z."/>
            <person name="Pippel M."/>
            <person name="Hughes G.M."/>
            <person name="Lavrichenko K."/>
            <person name="Devanna P."/>
            <person name="Winkler S."/>
            <person name="Jermiin L.S."/>
            <person name="Skirmuntt E.C."/>
            <person name="Katzourakis A."/>
            <person name="Burkitt-Gray L."/>
            <person name="Ray D.A."/>
            <person name="Sullivan K.A.M."/>
            <person name="Roscito J.G."/>
            <person name="Kirilenko B.M."/>
            <person name="Davalos L.M."/>
            <person name="Corthals A.P."/>
            <person name="Power M.L."/>
            <person name="Jones G."/>
            <person name="Ransome R.D."/>
            <person name="Dechmann D.K.N."/>
            <person name="Locatelli A.G."/>
            <person name="Puechmaille S.J."/>
            <person name="Fedrigo O."/>
            <person name="Jarvis E.D."/>
            <person name="Hiller M."/>
            <person name="Vernes S.C."/>
            <person name="Myers E.W."/>
            <person name="Teeling E.C."/>
        </authorList>
    </citation>
    <scope>NUCLEOTIDE SEQUENCE [LARGE SCALE GENOMIC DNA]</scope>
    <source>
        <strain evidence="2">MRouAeg1</strain>
        <tissue evidence="2">Muscle</tissue>
    </source>
</reference>
<dbReference type="Proteomes" id="UP000593571">
    <property type="component" value="Unassembled WGS sequence"/>
</dbReference>
<proteinExistence type="predicted"/>
<organism evidence="2 3">
    <name type="scientific">Rousettus aegyptiacus</name>
    <name type="common">Egyptian fruit bat</name>
    <name type="synonym">Pteropus aegyptiacus</name>
    <dbReference type="NCBI Taxonomy" id="9407"/>
    <lineage>
        <taxon>Eukaryota</taxon>
        <taxon>Metazoa</taxon>
        <taxon>Chordata</taxon>
        <taxon>Craniata</taxon>
        <taxon>Vertebrata</taxon>
        <taxon>Euteleostomi</taxon>
        <taxon>Mammalia</taxon>
        <taxon>Eutheria</taxon>
        <taxon>Laurasiatheria</taxon>
        <taxon>Chiroptera</taxon>
        <taxon>Yinpterochiroptera</taxon>
        <taxon>Pteropodoidea</taxon>
        <taxon>Pteropodidae</taxon>
        <taxon>Rousettinae</taxon>
        <taxon>Rousettus</taxon>
    </lineage>
</organism>
<feature type="compositionally biased region" description="Low complexity" evidence="1">
    <location>
        <begin position="134"/>
        <end position="144"/>
    </location>
</feature>
<evidence type="ECO:0000313" key="3">
    <source>
        <dbReference type="Proteomes" id="UP000593571"/>
    </source>
</evidence>
<evidence type="ECO:0000256" key="1">
    <source>
        <dbReference type="SAM" id="MobiDB-lite"/>
    </source>
</evidence>
<keyword evidence="3" id="KW-1185">Reference proteome</keyword>
<dbReference type="AlphaFoldDB" id="A0A7J8HSD4"/>
<evidence type="ECO:0000313" key="2">
    <source>
        <dbReference type="EMBL" id="KAF6474901.1"/>
    </source>
</evidence>
<protein>
    <submittedName>
        <fullName evidence="2">Uncharacterized protein</fullName>
    </submittedName>
</protein>
<name>A0A7J8HSD4_ROUAE</name>
<feature type="region of interest" description="Disordered" evidence="1">
    <location>
        <begin position="29"/>
        <end position="144"/>
    </location>
</feature>